<dbReference type="Pfam" id="PF07963">
    <property type="entry name" value="N_methyl"/>
    <property type="match status" value="1"/>
</dbReference>
<name>A0A7V3ZHG6_DICTH</name>
<proteinExistence type="predicted"/>
<dbReference type="NCBIfam" id="TIGR02532">
    <property type="entry name" value="IV_pilin_GFxxxE"/>
    <property type="match status" value="1"/>
</dbReference>
<gene>
    <name evidence="2" type="ORF">ENU78_01060</name>
</gene>
<keyword evidence="1" id="KW-1133">Transmembrane helix</keyword>
<keyword evidence="1" id="KW-0472">Membrane</keyword>
<evidence type="ECO:0000313" key="2">
    <source>
        <dbReference type="EMBL" id="HGK23034.1"/>
    </source>
</evidence>
<reference evidence="2" key="1">
    <citation type="journal article" date="2020" name="mSystems">
        <title>Genome- and Community-Level Interaction Insights into Carbon Utilization and Element Cycling Functions of Hydrothermarchaeota in Hydrothermal Sediment.</title>
        <authorList>
            <person name="Zhou Z."/>
            <person name="Liu Y."/>
            <person name="Xu W."/>
            <person name="Pan J."/>
            <person name="Luo Z.H."/>
            <person name="Li M."/>
        </authorList>
    </citation>
    <scope>NUCLEOTIDE SEQUENCE [LARGE SCALE GENOMIC DNA]</scope>
    <source>
        <strain evidence="2">SpSt-70</strain>
    </source>
</reference>
<sequence length="267" mass="30384">MTLIKKLKGFSLVELLVSMTILLIIMSFSLPVFISSGEKIKKTELSEMAKNIAFFTVEYIRSRNVNYQNNPGKGSIIDAKYGSTYGTSYTLGNDSYHYYPGLVDINGDPLVINVNPSLPYQTYNDKPQSFYSVLQGFVPFGASDANLDNGKDKTTNLIPLVKYSKNISKNLFKAKGTYIPKIYTNDVEKTNPNSPDYDPHYTNDASLIKSTMNYEGFRILTRIIARKRYTSDPEHVQFYDVLVRVFWIYGGKEYSYEVANQIMTWGD</sequence>
<protein>
    <submittedName>
        <fullName evidence="2">Type II secretion system protein</fullName>
    </submittedName>
</protein>
<dbReference type="Gene3D" id="3.30.700.10">
    <property type="entry name" value="Glycoprotein, Type 4 Pilin"/>
    <property type="match status" value="1"/>
</dbReference>
<dbReference type="PROSITE" id="PS00409">
    <property type="entry name" value="PROKAR_NTER_METHYL"/>
    <property type="match status" value="1"/>
</dbReference>
<accession>A0A7V3ZHG6</accession>
<dbReference type="InterPro" id="IPR045584">
    <property type="entry name" value="Pilin-like"/>
</dbReference>
<comment type="caution">
    <text evidence="2">The sequence shown here is derived from an EMBL/GenBank/DDBJ whole genome shotgun (WGS) entry which is preliminary data.</text>
</comment>
<keyword evidence="1" id="KW-0812">Transmembrane</keyword>
<dbReference type="EMBL" id="DTDV01000005">
    <property type="protein sequence ID" value="HGK23034.1"/>
    <property type="molecule type" value="Genomic_DNA"/>
</dbReference>
<dbReference type="SUPFAM" id="SSF54523">
    <property type="entry name" value="Pili subunits"/>
    <property type="match status" value="1"/>
</dbReference>
<dbReference type="AlphaFoldDB" id="A0A7V3ZHG6"/>
<dbReference type="InterPro" id="IPR012902">
    <property type="entry name" value="N_methyl_site"/>
</dbReference>
<organism evidence="2">
    <name type="scientific">Dictyoglomus thermophilum</name>
    <dbReference type="NCBI Taxonomy" id="14"/>
    <lineage>
        <taxon>Bacteria</taxon>
        <taxon>Pseudomonadati</taxon>
        <taxon>Dictyoglomota</taxon>
        <taxon>Dictyoglomia</taxon>
        <taxon>Dictyoglomales</taxon>
        <taxon>Dictyoglomaceae</taxon>
        <taxon>Dictyoglomus</taxon>
    </lineage>
</organism>
<feature type="transmembrane region" description="Helical" evidence="1">
    <location>
        <begin position="12"/>
        <end position="34"/>
    </location>
</feature>
<evidence type="ECO:0000256" key="1">
    <source>
        <dbReference type="SAM" id="Phobius"/>
    </source>
</evidence>